<name>A0ACB7WV80_DIOAL</name>
<organism evidence="1 2">
    <name type="scientific">Dioscorea alata</name>
    <name type="common">Purple yam</name>
    <dbReference type="NCBI Taxonomy" id="55571"/>
    <lineage>
        <taxon>Eukaryota</taxon>
        <taxon>Viridiplantae</taxon>
        <taxon>Streptophyta</taxon>
        <taxon>Embryophyta</taxon>
        <taxon>Tracheophyta</taxon>
        <taxon>Spermatophyta</taxon>
        <taxon>Magnoliopsida</taxon>
        <taxon>Liliopsida</taxon>
        <taxon>Dioscoreales</taxon>
        <taxon>Dioscoreaceae</taxon>
        <taxon>Dioscorea</taxon>
    </lineage>
</organism>
<dbReference type="EMBL" id="CM037011">
    <property type="protein sequence ID" value="KAH7692371.1"/>
    <property type="molecule type" value="Genomic_DNA"/>
</dbReference>
<dbReference type="Proteomes" id="UP000827976">
    <property type="component" value="Chromosome 1"/>
</dbReference>
<reference evidence="2" key="1">
    <citation type="journal article" date="2022" name="Nat. Commun.">
        <title>Chromosome evolution and the genetic basis of agronomically important traits in greater yam.</title>
        <authorList>
            <person name="Bredeson J.V."/>
            <person name="Lyons J.B."/>
            <person name="Oniyinde I.O."/>
            <person name="Okereke N.R."/>
            <person name="Kolade O."/>
            <person name="Nnabue I."/>
            <person name="Nwadili C.O."/>
            <person name="Hribova E."/>
            <person name="Parker M."/>
            <person name="Nwogha J."/>
            <person name="Shu S."/>
            <person name="Carlson J."/>
            <person name="Kariba R."/>
            <person name="Muthemba S."/>
            <person name="Knop K."/>
            <person name="Barton G.J."/>
            <person name="Sherwood A.V."/>
            <person name="Lopez-Montes A."/>
            <person name="Asiedu R."/>
            <person name="Jamnadass R."/>
            <person name="Muchugi A."/>
            <person name="Goodstein D."/>
            <person name="Egesi C.N."/>
            <person name="Featherston J."/>
            <person name="Asfaw A."/>
            <person name="Simpson G.G."/>
            <person name="Dolezel J."/>
            <person name="Hendre P.S."/>
            <person name="Van Deynze A."/>
            <person name="Kumar P.L."/>
            <person name="Obidiegwu J.E."/>
            <person name="Bhattacharjee R."/>
            <person name="Rokhsar D.S."/>
        </authorList>
    </citation>
    <scope>NUCLEOTIDE SEQUENCE [LARGE SCALE GENOMIC DNA]</scope>
    <source>
        <strain evidence="2">cv. TDa95/00328</strain>
    </source>
</reference>
<protein>
    <submittedName>
        <fullName evidence="1">TPR-like protein</fullName>
    </submittedName>
</protein>
<keyword evidence="2" id="KW-1185">Reference proteome</keyword>
<evidence type="ECO:0000313" key="2">
    <source>
        <dbReference type="Proteomes" id="UP000827976"/>
    </source>
</evidence>
<evidence type="ECO:0000313" key="1">
    <source>
        <dbReference type="EMBL" id="KAH7692371.1"/>
    </source>
</evidence>
<accession>A0ACB7WV80</accession>
<sequence>MNQIKQIHAHTLRNNIDQSHFLITRLLQLPNLLYAHSILLHSSLSSSPSSISPLFNTLLHSYSSHGPFHHCISLFNSLLLLHPSPPSFTSLLSACASFNQPFHGRALHALLLKFGFIFDPFVSTSLLTMYSKCGLVDSATKVFDEMPYRDVASWNSLLDGYAKSGDLMRAQELFDSIPVRNVISWTSMVAGFCQNGRYEDALQVFVKMWEDCEVRPNEVTLASVLPACANLGSLELGKRIERYARENGFVRNLFVANALVEMFAKCGDIRNAWRMFEEIGDRRNLCSWNSMIMGLAVHGSWKDALELFHDMKARRITPDDITFIGVLMACTHGGLVEHGRTYFRSMEREFQISPKLEHYGCMVDLLGRAGCLREAYDLSKSMPMKPDSVIWGALLGACSFHGEVGLAEIAAEFLSELEPWNAGNHVILSNIYASSGQWDGVAKEWKLMKWKKYRKIAGHSFIEVGGKMDKFLVEDKSHPRAEEIYAMLNEVTLAMKLLQYFPDLDYHLECYD</sequence>
<comment type="caution">
    <text evidence="1">The sequence shown here is derived from an EMBL/GenBank/DDBJ whole genome shotgun (WGS) entry which is preliminary data.</text>
</comment>
<proteinExistence type="predicted"/>
<gene>
    <name evidence="1" type="ORF">IHE45_01G062900</name>
</gene>